<sequence length="36" mass="4313">MQQGRSEKQEILVVILEARDFSHERFTEGVMNKHRI</sequence>
<reference evidence="1 2" key="2">
    <citation type="journal article" date="2011" name="J. Bacteriol.">
        <title>Complete genome sequence of the anaerobic, halophilic alkalithermophile Natranaerobius thermophilus JW/NM-WN-LF.</title>
        <authorList>
            <person name="Zhao B."/>
            <person name="Mesbah N.M."/>
            <person name="Dalin E."/>
            <person name="Goodwin L."/>
            <person name="Nolan M."/>
            <person name="Pitluck S."/>
            <person name="Chertkov O."/>
            <person name="Brettin T.S."/>
            <person name="Han J."/>
            <person name="Larimer F.W."/>
            <person name="Land M.L."/>
            <person name="Hauser L."/>
            <person name="Kyrpides N."/>
            <person name="Wiegel J."/>
        </authorList>
    </citation>
    <scope>NUCLEOTIDE SEQUENCE [LARGE SCALE GENOMIC DNA]</scope>
    <source>
        <strain evidence="2">ATCC BAA-1301 / DSM 18059 / JW/NM-WN-LF</strain>
    </source>
</reference>
<accession>B2A7V6</accession>
<dbReference type="InParanoid" id="B2A7V6"/>
<reference evidence="1 2" key="1">
    <citation type="submission" date="2008-04" db="EMBL/GenBank/DDBJ databases">
        <title>Complete sequence of chromosome of Natranaerobius thermophilus JW/NM-WN-LF.</title>
        <authorList>
            <consortium name="US DOE Joint Genome Institute"/>
            <person name="Copeland A."/>
            <person name="Lucas S."/>
            <person name="Lapidus A."/>
            <person name="Glavina del Rio T."/>
            <person name="Dalin E."/>
            <person name="Tice H."/>
            <person name="Bruce D."/>
            <person name="Goodwin L."/>
            <person name="Pitluck S."/>
            <person name="Chertkov O."/>
            <person name="Brettin T."/>
            <person name="Detter J.C."/>
            <person name="Han C."/>
            <person name="Kuske C.R."/>
            <person name="Schmutz J."/>
            <person name="Larimer F."/>
            <person name="Land M."/>
            <person name="Hauser L."/>
            <person name="Kyrpides N."/>
            <person name="Lykidis A."/>
            <person name="Mesbah N.M."/>
            <person name="Wiegel J."/>
        </authorList>
    </citation>
    <scope>NUCLEOTIDE SEQUENCE [LARGE SCALE GENOMIC DNA]</scope>
    <source>
        <strain evidence="2">ATCC BAA-1301 / DSM 18059 / JW/NM-WN-LF</strain>
    </source>
</reference>
<evidence type="ECO:0000313" key="1">
    <source>
        <dbReference type="EMBL" id="ACB84404.1"/>
    </source>
</evidence>
<protein>
    <submittedName>
        <fullName evidence="1">Uncharacterized protein</fullName>
    </submittedName>
</protein>
<proteinExistence type="predicted"/>
<evidence type="ECO:0000313" key="2">
    <source>
        <dbReference type="Proteomes" id="UP000001683"/>
    </source>
</evidence>
<keyword evidence="2" id="KW-1185">Reference proteome</keyword>
<dbReference type="HOGENOM" id="CLU_3357249_0_0_9"/>
<dbReference type="KEGG" id="nth:Nther_0819"/>
<dbReference type="STRING" id="457570.Nther_0819"/>
<dbReference type="AlphaFoldDB" id="B2A7V6"/>
<organism evidence="1 2">
    <name type="scientific">Natranaerobius thermophilus (strain ATCC BAA-1301 / DSM 18059 / JW/NM-WN-LF)</name>
    <dbReference type="NCBI Taxonomy" id="457570"/>
    <lineage>
        <taxon>Bacteria</taxon>
        <taxon>Bacillati</taxon>
        <taxon>Bacillota</taxon>
        <taxon>Clostridia</taxon>
        <taxon>Natranaerobiales</taxon>
        <taxon>Natranaerobiaceae</taxon>
        <taxon>Natranaerobius</taxon>
    </lineage>
</organism>
<dbReference type="Proteomes" id="UP000001683">
    <property type="component" value="Chromosome"/>
</dbReference>
<dbReference type="EMBL" id="CP001034">
    <property type="protein sequence ID" value="ACB84404.1"/>
    <property type="molecule type" value="Genomic_DNA"/>
</dbReference>
<gene>
    <name evidence="1" type="ordered locus">Nther_0819</name>
</gene>
<name>B2A7V6_NATTJ</name>